<dbReference type="PANTHER" id="PTHR33525:SF3">
    <property type="entry name" value="RIBONUCLEASE Y"/>
    <property type="match status" value="1"/>
</dbReference>
<dbReference type="AlphaFoldDB" id="A0AA37SEG1"/>
<proteinExistence type="predicted"/>
<dbReference type="EMBL" id="BSNM01000016">
    <property type="protein sequence ID" value="GLQ33036.1"/>
    <property type="molecule type" value="Genomic_DNA"/>
</dbReference>
<dbReference type="Gene3D" id="1.10.3210.10">
    <property type="entry name" value="Hypothetical protein af1432"/>
    <property type="match status" value="1"/>
</dbReference>
<accession>A0AA37SEG1</accession>
<dbReference type="Pfam" id="PF08668">
    <property type="entry name" value="HDOD"/>
    <property type="match status" value="1"/>
</dbReference>
<gene>
    <name evidence="2" type="ORF">GCM10007876_35150</name>
</gene>
<comment type="caution">
    <text evidence="2">The sequence shown here is derived from an EMBL/GenBank/DDBJ whole genome shotgun (WGS) entry which is preliminary data.</text>
</comment>
<feature type="domain" description="HDOD" evidence="1">
    <location>
        <begin position="21"/>
        <end position="212"/>
    </location>
</feature>
<evidence type="ECO:0000313" key="3">
    <source>
        <dbReference type="Proteomes" id="UP001161389"/>
    </source>
</evidence>
<keyword evidence="3" id="KW-1185">Reference proteome</keyword>
<evidence type="ECO:0000313" key="2">
    <source>
        <dbReference type="EMBL" id="GLQ33036.1"/>
    </source>
</evidence>
<dbReference type="InterPro" id="IPR052340">
    <property type="entry name" value="RNase_Y/CdgJ"/>
</dbReference>
<dbReference type="InterPro" id="IPR013976">
    <property type="entry name" value="HDOD"/>
</dbReference>
<name>A0AA37SEG1_9GAMM</name>
<dbReference type="PANTHER" id="PTHR33525">
    <property type="match status" value="1"/>
</dbReference>
<reference evidence="2" key="2">
    <citation type="submission" date="2023-01" db="EMBL/GenBank/DDBJ databases">
        <title>Draft genome sequence of Litoribrevibacter albus strain NBRC 110071.</title>
        <authorList>
            <person name="Sun Q."/>
            <person name="Mori K."/>
        </authorList>
    </citation>
    <scope>NUCLEOTIDE SEQUENCE</scope>
    <source>
        <strain evidence="2">NBRC 110071</strain>
    </source>
</reference>
<dbReference type="SUPFAM" id="SSF109604">
    <property type="entry name" value="HD-domain/PDEase-like"/>
    <property type="match status" value="1"/>
</dbReference>
<reference evidence="2" key="1">
    <citation type="journal article" date="2014" name="Int. J. Syst. Evol. Microbiol.">
        <title>Complete genome sequence of Corynebacterium casei LMG S-19264T (=DSM 44701T), isolated from a smear-ripened cheese.</title>
        <authorList>
            <consortium name="US DOE Joint Genome Institute (JGI-PGF)"/>
            <person name="Walter F."/>
            <person name="Albersmeier A."/>
            <person name="Kalinowski J."/>
            <person name="Ruckert C."/>
        </authorList>
    </citation>
    <scope>NUCLEOTIDE SEQUENCE</scope>
    <source>
        <strain evidence="2">NBRC 110071</strain>
    </source>
</reference>
<sequence length="328" mass="36118">MWRSGIQFKVYQDILAGKIKLPNLPDTSMKLRHTLANPNFRVKDLLPPLHANPEIVSVIMQAANSTAFYGSRPSSDLNSAIIRLGTTSVTSIVLTHSMETTFVKRSMPSRHVIRTLWQQNMRIGTLSSAIASRIADYGVRVDPDMALLAGSMYHVGTLMLLSYLQNHKLAMPSAEEIEEMPSQISSNIGVVLAKHWQMEEEVVNCIRHRDQFEELTAGPFNLLDVFQFATLIHRIKDKNDLSLPPLEKTVPVKKAALHGILGESLDHFVTLVDAKANLLLSTLSGHGGSQSTQSAVSSAATRYGVATEQETKTSSKVTPISAARRYCA</sequence>
<organism evidence="2 3">
    <name type="scientific">Litoribrevibacter albus</name>
    <dbReference type="NCBI Taxonomy" id="1473156"/>
    <lineage>
        <taxon>Bacteria</taxon>
        <taxon>Pseudomonadati</taxon>
        <taxon>Pseudomonadota</taxon>
        <taxon>Gammaproteobacteria</taxon>
        <taxon>Oceanospirillales</taxon>
        <taxon>Oceanospirillaceae</taxon>
        <taxon>Litoribrevibacter</taxon>
    </lineage>
</organism>
<dbReference type="Proteomes" id="UP001161389">
    <property type="component" value="Unassembled WGS sequence"/>
</dbReference>
<evidence type="ECO:0000259" key="1">
    <source>
        <dbReference type="PROSITE" id="PS51833"/>
    </source>
</evidence>
<protein>
    <recommendedName>
        <fullName evidence="1">HDOD domain-containing protein</fullName>
    </recommendedName>
</protein>
<dbReference type="RefSeq" id="WP_284383242.1">
    <property type="nucleotide sequence ID" value="NZ_BSNM01000016.1"/>
</dbReference>
<dbReference type="PROSITE" id="PS51833">
    <property type="entry name" value="HDOD"/>
    <property type="match status" value="1"/>
</dbReference>